<feature type="coiled-coil region" evidence="2">
    <location>
        <begin position="155"/>
        <end position="182"/>
    </location>
</feature>
<dbReference type="PIRSF" id="PIRSF019693">
    <property type="entry name" value="VAMP-associated"/>
    <property type="match status" value="1"/>
</dbReference>
<dbReference type="Pfam" id="PF00635">
    <property type="entry name" value="Motile_Sperm"/>
    <property type="match status" value="1"/>
</dbReference>
<dbReference type="InterPro" id="IPR008962">
    <property type="entry name" value="PapD-like_sf"/>
</dbReference>
<dbReference type="InterPro" id="IPR016763">
    <property type="entry name" value="VAP"/>
</dbReference>
<dbReference type="GO" id="GO:0090158">
    <property type="term" value="P:endoplasmic reticulum membrane organization"/>
    <property type="evidence" value="ECO:0007669"/>
    <property type="project" value="TreeGrafter"/>
</dbReference>
<dbReference type="AlphaFoldDB" id="A0AAV1YEG4"/>
<keyword evidence="6" id="KW-1185">Reference proteome</keyword>
<comment type="caution">
    <text evidence="5">The sequence shown here is derived from an EMBL/GenBank/DDBJ whole genome shotgun (WGS) entry which is preliminary data.</text>
</comment>
<dbReference type="GO" id="GO:0005886">
    <property type="term" value="C:plasma membrane"/>
    <property type="evidence" value="ECO:0007669"/>
    <property type="project" value="TreeGrafter"/>
</dbReference>
<dbReference type="InterPro" id="IPR000535">
    <property type="entry name" value="MSP_dom"/>
</dbReference>
<dbReference type="PANTHER" id="PTHR10809:SF42">
    <property type="entry name" value="VESICLE-ASSOCIATED PROTEIN 2-1"/>
    <property type="match status" value="1"/>
</dbReference>
<evidence type="ECO:0000256" key="3">
    <source>
        <dbReference type="SAM" id="Phobius"/>
    </source>
</evidence>
<dbReference type="PROSITE" id="PS50202">
    <property type="entry name" value="MSP"/>
    <property type="match status" value="1"/>
</dbReference>
<dbReference type="FunFam" id="2.60.40.10:FF:000813">
    <property type="entry name" value="Vesicle-associated protein 1-1"/>
    <property type="match status" value="1"/>
</dbReference>
<organism evidence="5 6">
    <name type="scientific">Lupinus luteus</name>
    <name type="common">European yellow lupine</name>
    <dbReference type="NCBI Taxonomy" id="3873"/>
    <lineage>
        <taxon>Eukaryota</taxon>
        <taxon>Viridiplantae</taxon>
        <taxon>Streptophyta</taxon>
        <taxon>Embryophyta</taxon>
        <taxon>Tracheophyta</taxon>
        <taxon>Spermatophyta</taxon>
        <taxon>Magnoliopsida</taxon>
        <taxon>eudicotyledons</taxon>
        <taxon>Gunneridae</taxon>
        <taxon>Pentapetalae</taxon>
        <taxon>rosids</taxon>
        <taxon>fabids</taxon>
        <taxon>Fabales</taxon>
        <taxon>Fabaceae</taxon>
        <taxon>Papilionoideae</taxon>
        <taxon>50 kb inversion clade</taxon>
        <taxon>genistoids sensu lato</taxon>
        <taxon>core genistoids</taxon>
        <taxon>Genisteae</taxon>
        <taxon>Lupinus</taxon>
    </lineage>
</organism>
<comment type="similarity">
    <text evidence="1">Belongs to the VAMP-associated protein (VAP) (TC 9.B.17) family.</text>
</comment>
<dbReference type="GO" id="GO:0005789">
    <property type="term" value="C:endoplasmic reticulum membrane"/>
    <property type="evidence" value="ECO:0007669"/>
    <property type="project" value="InterPro"/>
</dbReference>
<reference evidence="5 6" key="1">
    <citation type="submission" date="2024-03" db="EMBL/GenBank/DDBJ databases">
        <authorList>
            <person name="Martinez-Hernandez J."/>
        </authorList>
    </citation>
    <scope>NUCLEOTIDE SEQUENCE [LARGE SCALE GENOMIC DNA]</scope>
</reference>
<proteinExistence type="inferred from homology"/>
<dbReference type="EMBL" id="CAXHTB010000023">
    <property type="protein sequence ID" value="CAL0331711.1"/>
    <property type="molecule type" value="Genomic_DNA"/>
</dbReference>
<evidence type="ECO:0000313" key="5">
    <source>
        <dbReference type="EMBL" id="CAL0331711.1"/>
    </source>
</evidence>
<keyword evidence="2" id="KW-0175">Coiled coil</keyword>
<dbReference type="PANTHER" id="PTHR10809">
    <property type="entry name" value="VESICLE-ASSOCIATED MEMBRANE PROTEIN-ASSOCIATED PROTEIN"/>
    <property type="match status" value="1"/>
</dbReference>
<evidence type="ECO:0000313" key="6">
    <source>
        <dbReference type="Proteomes" id="UP001497480"/>
    </source>
</evidence>
<gene>
    <name evidence="5" type="ORF">LLUT_LOCUS32771</name>
</gene>
<accession>A0AAV1YEG4</accession>
<keyword evidence="3" id="KW-0472">Membrane</keyword>
<feature type="domain" description="MSP" evidence="4">
    <location>
        <begin position="9"/>
        <end position="129"/>
    </location>
</feature>
<sequence>MTASSANQLISISPDELRFHFELDRQTFCDLKVANNTDSYVAFKVKTTSPKKYFVRPNTGVIQPWDSCIIRVTLQAQREYPPDMQCKDKFLLQSTVVNQNIDVDDLPPDTFSKESGNTIEELKLRVAYIAPNSPQGSSEDDALKNSQKLDSSSVLQHLKEERDAAARQTRQLQQELDIMKKRRSRSNSGFSFTFAIFVGVIGILLGFLLKLIFSSPSTE</sequence>
<dbReference type="Proteomes" id="UP001497480">
    <property type="component" value="Unassembled WGS sequence"/>
</dbReference>
<dbReference type="InterPro" id="IPR013783">
    <property type="entry name" value="Ig-like_fold"/>
</dbReference>
<dbReference type="SUPFAM" id="SSF49354">
    <property type="entry name" value="PapD-like"/>
    <property type="match status" value="1"/>
</dbReference>
<evidence type="ECO:0000259" key="4">
    <source>
        <dbReference type="PROSITE" id="PS50202"/>
    </source>
</evidence>
<dbReference type="Gene3D" id="2.60.40.10">
    <property type="entry name" value="Immunoglobulins"/>
    <property type="match status" value="1"/>
</dbReference>
<feature type="transmembrane region" description="Helical" evidence="3">
    <location>
        <begin position="189"/>
        <end position="213"/>
    </location>
</feature>
<keyword evidence="3" id="KW-1133">Transmembrane helix</keyword>
<keyword evidence="3" id="KW-0812">Transmembrane</keyword>
<protein>
    <recommendedName>
        <fullName evidence="4">MSP domain-containing protein</fullName>
    </recommendedName>
</protein>
<evidence type="ECO:0000256" key="2">
    <source>
        <dbReference type="SAM" id="Coils"/>
    </source>
</evidence>
<evidence type="ECO:0000256" key="1">
    <source>
        <dbReference type="ARBA" id="ARBA00008932"/>
    </source>
</evidence>
<dbReference type="GO" id="GO:0061817">
    <property type="term" value="P:endoplasmic reticulum-plasma membrane tethering"/>
    <property type="evidence" value="ECO:0007669"/>
    <property type="project" value="TreeGrafter"/>
</dbReference>
<name>A0AAV1YEG4_LUPLU</name>